<dbReference type="EMBL" id="FOAT01000027">
    <property type="protein sequence ID" value="SEL41135.1"/>
    <property type="molecule type" value="Genomic_DNA"/>
</dbReference>
<reference evidence="3 4" key="1">
    <citation type="submission" date="2016-10" db="EMBL/GenBank/DDBJ databases">
        <authorList>
            <person name="de Groot N.N."/>
        </authorList>
    </citation>
    <scope>NUCLEOTIDE SEQUENCE [LARGE SCALE GENOMIC DNA]</scope>
    <source>
        <strain evidence="3 4">KH2T6</strain>
    </source>
</reference>
<evidence type="ECO:0000256" key="2">
    <source>
        <dbReference type="SAM" id="SignalP"/>
    </source>
</evidence>
<proteinExistence type="predicted"/>
<dbReference type="AlphaFoldDB" id="A0A1H7Q0X4"/>
<dbReference type="Proteomes" id="UP000186015">
    <property type="component" value="Unassembled WGS sequence"/>
</dbReference>
<feature type="compositionally biased region" description="Polar residues" evidence="1">
    <location>
        <begin position="78"/>
        <end position="93"/>
    </location>
</feature>
<feature type="region of interest" description="Disordered" evidence="1">
    <location>
        <begin position="42"/>
        <end position="102"/>
    </location>
</feature>
<feature type="chain" id="PRO_5038860307" evidence="2">
    <location>
        <begin position="23"/>
        <end position="171"/>
    </location>
</feature>
<accession>A0A1H7Q0X4</accession>
<protein>
    <submittedName>
        <fullName evidence="3">Uncharacterized protein</fullName>
    </submittedName>
</protein>
<dbReference type="RefSeq" id="WP_074836160.1">
    <property type="nucleotide sequence ID" value="NZ_FOAT01000027.1"/>
</dbReference>
<feature type="signal peptide" evidence="2">
    <location>
        <begin position="1"/>
        <end position="22"/>
    </location>
</feature>
<keyword evidence="2" id="KW-0732">Signal</keyword>
<gene>
    <name evidence="3" type="ORF">SAMN05216469_12715</name>
</gene>
<feature type="compositionally biased region" description="Low complexity" evidence="1">
    <location>
        <begin position="45"/>
        <end position="65"/>
    </location>
</feature>
<organism evidence="3 4">
    <name type="scientific">Ruminococcus albus</name>
    <dbReference type="NCBI Taxonomy" id="1264"/>
    <lineage>
        <taxon>Bacteria</taxon>
        <taxon>Bacillati</taxon>
        <taxon>Bacillota</taxon>
        <taxon>Clostridia</taxon>
        <taxon>Eubacteriales</taxon>
        <taxon>Oscillospiraceae</taxon>
        <taxon>Ruminococcus</taxon>
    </lineage>
</organism>
<evidence type="ECO:0000313" key="3">
    <source>
        <dbReference type="EMBL" id="SEL41135.1"/>
    </source>
</evidence>
<dbReference type="OrthoDB" id="9779183at2"/>
<evidence type="ECO:0000313" key="4">
    <source>
        <dbReference type="Proteomes" id="UP000186015"/>
    </source>
</evidence>
<name>A0A1H7Q0X4_RUMAL</name>
<sequence length="171" mass="18920">MRKKTLAAFAAVYAVICLSYGAVNGIDLPESTVSAEKLYADESYSETQVTTTVPETVTTQPTEETTSSEHRKKHVKRNSFTEPTIEEQPQIQTEAPEETPQEIITELPETQETEQQIEESAETPAVPTLEEYLGNLRCGGCGHGCTLLNPRCMRGARKQSSAQSEYQELYG</sequence>
<evidence type="ECO:0000256" key="1">
    <source>
        <dbReference type="SAM" id="MobiDB-lite"/>
    </source>
</evidence>